<dbReference type="InterPro" id="IPR002683">
    <property type="entry name" value="PsbP_C"/>
</dbReference>
<dbReference type="GO" id="GO:0009654">
    <property type="term" value="C:photosystem II oxygen evolving complex"/>
    <property type="evidence" value="ECO:0007669"/>
    <property type="project" value="InterPro"/>
</dbReference>
<dbReference type="PANTHER" id="PTHR31407">
    <property type="match status" value="1"/>
</dbReference>
<feature type="domain" description="PsbP C-terminal" evidence="1">
    <location>
        <begin position="106"/>
        <end position="265"/>
    </location>
</feature>
<dbReference type="Proteomes" id="UP000825935">
    <property type="component" value="Chromosome 16"/>
</dbReference>
<evidence type="ECO:0000313" key="3">
    <source>
        <dbReference type="Proteomes" id="UP000825935"/>
    </source>
</evidence>
<dbReference type="OMA" id="FRIGRAK"/>
<comment type="caution">
    <text evidence="2">The sequence shown here is derived from an EMBL/GenBank/DDBJ whole genome shotgun (WGS) entry which is preliminary data.</text>
</comment>
<dbReference type="Gene3D" id="3.40.1000.10">
    <property type="entry name" value="Mog1/PsbP, alpha/beta/alpha sandwich"/>
    <property type="match status" value="1"/>
</dbReference>
<evidence type="ECO:0000313" key="2">
    <source>
        <dbReference type="EMBL" id="KAH7387225.1"/>
    </source>
</evidence>
<dbReference type="GO" id="GO:0019898">
    <property type="term" value="C:extrinsic component of membrane"/>
    <property type="evidence" value="ECO:0007669"/>
    <property type="project" value="InterPro"/>
</dbReference>
<dbReference type="Pfam" id="PF01789">
    <property type="entry name" value="PsbP"/>
    <property type="match status" value="1"/>
</dbReference>
<protein>
    <recommendedName>
        <fullName evidence="1">PsbP C-terminal domain-containing protein</fullName>
    </recommendedName>
</protein>
<proteinExistence type="predicted"/>
<keyword evidence="3" id="KW-1185">Reference proteome</keyword>
<dbReference type="GO" id="GO:0005509">
    <property type="term" value="F:calcium ion binding"/>
    <property type="evidence" value="ECO:0007669"/>
    <property type="project" value="InterPro"/>
</dbReference>
<dbReference type="SUPFAM" id="SSF55724">
    <property type="entry name" value="Mog1p/PsbP-like"/>
    <property type="match status" value="1"/>
</dbReference>
<accession>A0A8T2T0U6</accession>
<organism evidence="2 3">
    <name type="scientific">Ceratopteris richardii</name>
    <name type="common">Triangle waterfern</name>
    <dbReference type="NCBI Taxonomy" id="49495"/>
    <lineage>
        <taxon>Eukaryota</taxon>
        <taxon>Viridiplantae</taxon>
        <taxon>Streptophyta</taxon>
        <taxon>Embryophyta</taxon>
        <taxon>Tracheophyta</taxon>
        <taxon>Polypodiopsida</taxon>
        <taxon>Polypodiidae</taxon>
        <taxon>Polypodiales</taxon>
        <taxon>Pteridineae</taxon>
        <taxon>Pteridaceae</taxon>
        <taxon>Parkerioideae</taxon>
        <taxon>Ceratopteris</taxon>
    </lineage>
</organism>
<gene>
    <name evidence="2" type="ORF">KP509_16G011400</name>
</gene>
<evidence type="ECO:0000259" key="1">
    <source>
        <dbReference type="Pfam" id="PF01789"/>
    </source>
</evidence>
<sequence>MSGAAPMAASFASSLTNANAILPSIPISGPKCGCPAPLFRHRSPATPPRQRVLSSIFDQEKQAVVTLHAGSGITRRDLLGHILFSVFAVPSLPALAADEKSDFIQEFSTYNNDDDNYSLLVPAGWVQGNGKAVGERLVTAFYPANDTSVNVNVLITPVGPDYTSLGSFGTVDAFAETLVNSLDRSWKKPPGQAAKLIDSKSKKGFYYIEYTIQQPGEKKRHLLSVVGMRFNGWYNRLYTVTGQYFQEDESKYGAVLGKVVDSFKFV</sequence>
<reference evidence="2" key="1">
    <citation type="submission" date="2021-08" db="EMBL/GenBank/DDBJ databases">
        <title>WGS assembly of Ceratopteris richardii.</title>
        <authorList>
            <person name="Marchant D.B."/>
            <person name="Chen G."/>
            <person name="Jenkins J."/>
            <person name="Shu S."/>
            <person name="Leebens-Mack J."/>
            <person name="Grimwood J."/>
            <person name="Schmutz J."/>
            <person name="Soltis P."/>
            <person name="Soltis D."/>
            <person name="Chen Z.-H."/>
        </authorList>
    </citation>
    <scope>NUCLEOTIDE SEQUENCE</scope>
    <source>
        <strain evidence="2">Whitten #5841</strain>
        <tissue evidence="2">Leaf</tissue>
    </source>
</reference>
<dbReference type="EMBL" id="CM035421">
    <property type="protein sequence ID" value="KAH7387225.1"/>
    <property type="molecule type" value="Genomic_DNA"/>
</dbReference>
<dbReference type="InterPro" id="IPR016123">
    <property type="entry name" value="Mog1/PsbP_a/b/a-sand"/>
</dbReference>
<name>A0A8T2T0U6_CERRI</name>
<dbReference type="PANTHER" id="PTHR31407:SF17">
    <property type="entry name" value="PSBP DOMAIN-CONTAINING PROTEIN 3, CHLOROPLASTIC"/>
    <property type="match status" value="1"/>
</dbReference>
<dbReference type="OrthoDB" id="2013293at2759"/>
<dbReference type="AlphaFoldDB" id="A0A8T2T0U6"/>
<dbReference type="GO" id="GO:0015979">
    <property type="term" value="P:photosynthesis"/>
    <property type="evidence" value="ECO:0007669"/>
    <property type="project" value="InterPro"/>
</dbReference>